<feature type="repeat" description="PPR" evidence="2">
    <location>
        <begin position="397"/>
        <end position="431"/>
    </location>
</feature>
<feature type="repeat" description="PPR" evidence="2">
    <location>
        <begin position="703"/>
        <end position="737"/>
    </location>
</feature>
<dbReference type="InterPro" id="IPR046960">
    <property type="entry name" value="PPR_At4g14850-like_plant"/>
</dbReference>
<dbReference type="GO" id="GO:0003723">
    <property type="term" value="F:RNA binding"/>
    <property type="evidence" value="ECO:0007669"/>
    <property type="project" value="InterPro"/>
</dbReference>
<dbReference type="OrthoDB" id="1934782at2759"/>
<dbReference type="Pfam" id="PF13041">
    <property type="entry name" value="PPR_2"/>
    <property type="match status" value="8"/>
</dbReference>
<dbReference type="InterPro" id="IPR011990">
    <property type="entry name" value="TPR-like_helical_dom_sf"/>
</dbReference>
<dbReference type="FunFam" id="1.25.40.10:FF:000351">
    <property type="entry name" value="Pentatricopeptide repeat-containing protein"/>
    <property type="match status" value="1"/>
</dbReference>
<feature type="repeat" description="PPR" evidence="2">
    <location>
        <begin position="499"/>
        <end position="533"/>
    </location>
</feature>
<dbReference type="SUPFAM" id="SSF48452">
    <property type="entry name" value="TPR-like"/>
    <property type="match status" value="1"/>
</dbReference>
<dbReference type="InterPro" id="IPR002885">
    <property type="entry name" value="PPR_rpt"/>
</dbReference>
<dbReference type="FunFam" id="1.25.40.10:FF:000285">
    <property type="entry name" value="Pentatricopeptide repeat-containing protein, chloroplastic"/>
    <property type="match status" value="1"/>
</dbReference>
<dbReference type="EMBL" id="CM035414">
    <property type="protein sequence ID" value="KAH7428635.1"/>
    <property type="molecule type" value="Genomic_DNA"/>
</dbReference>
<dbReference type="SUPFAM" id="SSF81901">
    <property type="entry name" value="HCP-like"/>
    <property type="match status" value="1"/>
</dbReference>
<protein>
    <recommendedName>
        <fullName evidence="5">Pentatricopeptide repeat-containing protein</fullName>
    </recommendedName>
</protein>
<accession>A0A8T2U4S4</accession>
<dbReference type="Proteomes" id="UP000825935">
    <property type="component" value="Chromosome 9"/>
</dbReference>
<dbReference type="FunFam" id="1.25.40.10:FF:000073">
    <property type="entry name" value="Pentatricopeptide repeat-containing protein chloroplastic"/>
    <property type="match status" value="1"/>
</dbReference>
<sequence length="1077" mass="119294">MLSSASHHLLLGGNGVVHERPTGIRQETLKVHNSKWLEEKADLEGLRIMEGMGAGKFMKSVILSAFDEIKLPNANEDTRQCAKLMDSYWCSHTEESNIEQIVIGSCEENGAFWQNSNPSSNHDDSYERELVSSLKDCAKRKDLQKGSEIHAQIVQKGLLQKNAFIGSALINMYAKCGALKEAKEVFDELPVQNVVLWNTLITGYAQNGNGEMALRCFDQMKKRDFSPNAVTFVSVLKACGSLQALQKGCDVHEQVLQEKSCERNTLVANALLDMYIKCGDLGKAHEVFDNLAPRDVVSWTIMIAGYTQYGRADKALQCFDEMQSAGFHPDPATFCCVLKACGSIGDLEKGQIVHNRILRARLLGRNVKVANALVAMYAKCGALKKAQQVFDGIPNPNSISWNTLISGLVQYEQDEDALTCFKRMQLAGCYPDAVTFTCILKVCGNLRTLDLGEEIHKLILKAHLLEEDIVVANALVDMYVRCGEFEKAIEVFDKLPVHDVVSWNVLIGGYAQHGYNKQALKCFYDMQARGVCPNPITFSFVLKVCSNVGDLEMGEKLQTQILREHMFEQDIGISNAVIDMYSRCGSLIKAREVFNAVSKKNTATWNALIAGYCQHGHYEEALGCFRQMQLEGFRMDEITASCMFKVCGNLRALDEGNAIHLQAVKEGLLEGDVVGTNALIDMYTKCNALEEAQNVFDKLHDRNAVSWNVLIGGYSQKGYANVALELFNQMQAAGCSPDAVTLASVLTSCGSAGALDQGQEIHMHIVKWNLLDTDIVLAGALVDMYAQCGSLQKAQQVFDELPLWNTVSWTVLINGYVQHGHGEKALNCFEKMNQDGLIPDAATLACLLRTCGHLGAAYKGEEIHAEIAKHQFLENDMNVGLALINMYAKCGMLVQAQEFFEKLQVRDVMSWSALLGGYSQVGKDEIVLELFDKMIGEGVVPDSVVFTIILNACSHRGLINEGQALFEMMAKSFHIVPTEAHHTCMLDLFGRSGYLDKAAAMIEKMSYSMSSVMWENFLGACHKWGAWTLGRWAFEHALGLDRKDSAIYAYMHNIYHSASFGQAAAELEFTEGRHIGE</sequence>
<dbReference type="FunFam" id="1.25.40.10:FF:000381">
    <property type="entry name" value="Pentatricopeptide repeat-containing protein"/>
    <property type="match status" value="1"/>
</dbReference>
<evidence type="ECO:0008006" key="5">
    <source>
        <dbReference type="Google" id="ProtNLM"/>
    </source>
</evidence>
<dbReference type="PROSITE" id="PS51375">
    <property type="entry name" value="PPR"/>
    <property type="match status" value="9"/>
</dbReference>
<evidence type="ECO:0000313" key="3">
    <source>
        <dbReference type="EMBL" id="KAH7428635.1"/>
    </source>
</evidence>
<feature type="repeat" description="PPR" evidence="2">
    <location>
        <begin position="295"/>
        <end position="329"/>
    </location>
</feature>
<dbReference type="NCBIfam" id="TIGR00756">
    <property type="entry name" value="PPR"/>
    <property type="match status" value="9"/>
</dbReference>
<feature type="repeat" description="PPR" evidence="2">
    <location>
        <begin position="193"/>
        <end position="227"/>
    </location>
</feature>
<reference evidence="3" key="1">
    <citation type="submission" date="2021-08" db="EMBL/GenBank/DDBJ databases">
        <title>WGS assembly of Ceratopteris richardii.</title>
        <authorList>
            <person name="Marchant D.B."/>
            <person name="Chen G."/>
            <person name="Jenkins J."/>
            <person name="Shu S."/>
            <person name="Leebens-Mack J."/>
            <person name="Grimwood J."/>
            <person name="Schmutz J."/>
            <person name="Soltis P."/>
            <person name="Soltis D."/>
            <person name="Chen Z.-H."/>
        </authorList>
    </citation>
    <scope>NUCLEOTIDE SEQUENCE</scope>
    <source>
        <strain evidence="3">Whitten #5841</strain>
        <tissue evidence="3">Leaf</tissue>
    </source>
</reference>
<dbReference type="GO" id="GO:0009451">
    <property type="term" value="P:RNA modification"/>
    <property type="evidence" value="ECO:0007669"/>
    <property type="project" value="InterPro"/>
</dbReference>
<dbReference type="FunFam" id="1.25.40.10:FF:000344">
    <property type="entry name" value="Pentatricopeptide repeat-containing protein"/>
    <property type="match status" value="1"/>
</dbReference>
<dbReference type="FunFam" id="1.25.40.10:FF:000158">
    <property type="entry name" value="pentatricopeptide repeat-containing protein At2g33680"/>
    <property type="match status" value="1"/>
</dbReference>
<dbReference type="FunFam" id="1.25.40.10:FF:000031">
    <property type="entry name" value="Pentatricopeptide repeat-containing protein mitochondrial"/>
    <property type="match status" value="2"/>
</dbReference>
<feature type="repeat" description="PPR" evidence="2">
    <location>
        <begin position="805"/>
        <end position="839"/>
    </location>
</feature>
<evidence type="ECO:0000256" key="2">
    <source>
        <dbReference type="PROSITE-ProRule" id="PRU00708"/>
    </source>
</evidence>
<evidence type="ECO:0000256" key="1">
    <source>
        <dbReference type="ARBA" id="ARBA00022737"/>
    </source>
</evidence>
<evidence type="ECO:0000313" key="4">
    <source>
        <dbReference type="Proteomes" id="UP000825935"/>
    </source>
</evidence>
<name>A0A8T2U4S4_CERRI</name>
<feature type="repeat" description="PPR" evidence="2">
    <location>
        <begin position="601"/>
        <end position="635"/>
    </location>
</feature>
<keyword evidence="1" id="KW-0677">Repeat</keyword>
<organism evidence="3 4">
    <name type="scientific">Ceratopteris richardii</name>
    <name type="common">Triangle waterfern</name>
    <dbReference type="NCBI Taxonomy" id="49495"/>
    <lineage>
        <taxon>Eukaryota</taxon>
        <taxon>Viridiplantae</taxon>
        <taxon>Streptophyta</taxon>
        <taxon>Embryophyta</taxon>
        <taxon>Tracheophyta</taxon>
        <taxon>Polypodiopsida</taxon>
        <taxon>Polypodiidae</taxon>
        <taxon>Polypodiales</taxon>
        <taxon>Pteridineae</taxon>
        <taxon>Pteridaceae</taxon>
        <taxon>Parkerioideae</taxon>
        <taxon>Ceratopteris</taxon>
    </lineage>
</organism>
<proteinExistence type="predicted"/>
<feature type="repeat" description="PPR" evidence="2">
    <location>
        <begin position="468"/>
        <end position="498"/>
    </location>
</feature>
<dbReference type="PANTHER" id="PTHR24015">
    <property type="entry name" value="OS07G0578800 PROTEIN-RELATED"/>
    <property type="match status" value="1"/>
</dbReference>
<gene>
    <name evidence="3" type="ORF">KP509_09G009700</name>
</gene>
<comment type="caution">
    <text evidence="3">The sequence shown here is derived from an EMBL/GenBank/DDBJ whole genome shotgun (WGS) entry which is preliminary data.</text>
</comment>
<dbReference type="PANTHER" id="PTHR24015:SF548">
    <property type="entry name" value="OS08G0340900 PROTEIN"/>
    <property type="match status" value="1"/>
</dbReference>
<dbReference type="Pfam" id="PF01535">
    <property type="entry name" value="PPR"/>
    <property type="match status" value="7"/>
</dbReference>
<dbReference type="AlphaFoldDB" id="A0A8T2U4S4"/>
<dbReference type="OMA" id="ETHTHMF"/>
<feature type="repeat" description="PPR" evidence="2">
    <location>
        <begin position="907"/>
        <end position="941"/>
    </location>
</feature>
<dbReference type="Gene3D" id="1.25.40.10">
    <property type="entry name" value="Tetratricopeptide repeat domain"/>
    <property type="match status" value="8"/>
</dbReference>
<keyword evidence="4" id="KW-1185">Reference proteome</keyword>
<dbReference type="GO" id="GO:0048731">
    <property type="term" value="P:system development"/>
    <property type="evidence" value="ECO:0007669"/>
    <property type="project" value="UniProtKB-ARBA"/>
</dbReference>